<feature type="region of interest" description="Disordered" evidence="1">
    <location>
        <begin position="45"/>
        <end position="86"/>
    </location>
</feature>
<sequence length="110" mass="12508">MVHRYGAIHTIPLASQYTGTIEASATSLPQQRRLLLFSSPQTRRRKNTVFSSSEAMRRRGNIADASPHLRHSAKTSKVRLRPSAKNAMKKKLSRHLAITYWIGIIKEGRR</sequence>
<name>A0A426ZUJ8_ENSVE</name>
<evidence type="ECO:0000313" key="3">
    <source>
        <dbReference type="Proteomes" id="UP000287651"/>
    </source>
</evidence>
<reference evidence="2 3" key="1">
    <citation type="journal article" date="2014" name="Agronomy (Basel)">
        <title>A Draft Genome Sequence for Ensete ventricosum, the Drought-Tolerant Tree Against Hunger.</title>
        <authorList>
            <person name="Harrison J."/>
            <person name="Moore K.A."/>
            <person name="Paszkiewicz K."/>
            <person name="Jones T."/>
            <person name="Grant M."/>
            <person name="Ambacheew D."/>
            <person name="Muzemil S."/>
            <person name="Studholme D.J."/>
        </authorList>
    </citation>
    <scope>NUCLEOTIDE SEQUENCE [LARGE SCALE GENOMIC DNA]</scope>
</reference>
<accession>A0A426ZUJ8</accession>
<evidence type="ECO:0000313" key="2">
    <source>
        <dbReference type="EMBL" id="RRT67648.1"/>
    </source>
</evidence>
<dbReference type="EMBL" id="AMZH03004966">
    <property type="protein sequence ID" value="RRT67648.1"/>
    <property type="molecule type" value="Genomic_DNA"/>
</dbReference>
<organism evidence="2 3">
    <name type="scientific">Ensete ventricosum</name>
    <name type="common">Abyssinian banana</name>
    <name type="synonym">Musa ensete</name>
    <dbReference type="NCBI Taxonomy" id="4639"/>
    <lineage>
        <taxon>Eukaryota</taxon>
        <taxon>Viridiplantae</taxon>
        <taxon>Streptophyta</taxon>
        <taxon>Embryophyta</taxon>
        <taxon>Tracheophyta</taxon>
        <taxon>Spermatophyta</taxon>
        <taxon>Magnoliopsida</taxon>
        <taxon>Liliopsida</taxon>
        <taxon>Zingiberales</taxon>
        <taxon>Musaceae</taxon>
        <taxon>Ensete</taxon>
    </lineage>
</organism>
<gene>
    <name evidence="2" type="ORF">B296_00034072</name>
</gene>
<evidence type="ECO:0000256" key="1">
    <source>
        <dbReference type="SAM" id="MobiDB-lite"/>
    </source>
</evidence>
<proteinExistence type="predicted"/>
<dbReference type="Proteomes" id="UP000287651">
    <property type="component" value="Unassembled WGS sequence"/>
</dbReference>
<comment type="caution">
    <text evidence="2">The sequence shown here is derived from an EMBL/GenBank/DDBJ whole genome shotgun (WGS) entry which is preliminary data.</text>
</comment>
<protein>
    <submittedName>
        <fullName evidence="2">Uncharacterized protein</fullName>
    </submittedName>
</protein>
<feature type="compositionally biased region" description="Basic residues" evidence="1">
    <location>
        <begin position="68"/>
        <end position="86"/>
    </location>
</feature>
<dbReference type="AlphaFoldDB" id="A0A426ZUJ8"/>